<accession>A0A078KBE4</accession>
<feature type="compositionally biased region" description="Polar residues" evidence="6">
    <location>
        <begin position="147"/>
        <end position="165"/>
    </location>
</feature>
<gene>
    <name evidence="10" type="ORF">PY17X_1407500</name>
    <name evidence="9" type="ORF">PYYM_1409400</name>
</gene>
<dbReference type="EC" id="3.6.4.13" evidence="5"/>
<dbReference type="PROSITE" id="PS51192">
    <property type="entry name" value="HELICASE_ATP_BIND_1"/>
    <property type="match status" value="1"/>
</dbReference>
<dbReference type="GO" id="GO:0003724">
    <property type="term" value="F:RNA helicase activity"/>
    <property type="evidence" value="ECO:0007669"/>
    <property type="project" value="UniProtKB-EC"/>
</dbReference>
<reference evidence="10" key="3">
    <citation type="submission" date="2014-05" db="EMBL/GenBank/DDBJ databases">
        <authorList>
            <person name="Aslett M.A."/>
            <person name="De Silva N."/>
        </authorList>
    </citation>
    <scope>NUCLEOTIDE SEQUENCE</scope>
    <source>
        <strain evidence="10">17X</strain>
    </source>
</reference>
<feature type="domain" description="Helicase C-terminal" evidence="8">
    <location>
        <begin position="401"/>
        <end position="569"/>
    </location>
</feature>
<dbReference type="VEuPathDB" id="PlasmoDB:Py17XNL_001400927"/>
<comment type="catalytic activity">
    <reaction evidence="5">
        <text>ATP + H2O = ADP + phosphate + H(+)</text>
        <dbReference type="Rhea" id="RHEA:13065"/>
        <dbReference type="ChEBI" id="CHEBI:15377"/>
        <dbReference type="ChEBI" id="CHEBI:15378"/>
        <dbReference type="ChEBI" id="CHEBI:30616"/>
        <dbReference type="ChEBI" id="CHEBI:43474"/>
        <dbReference type="ChEBI" id="CHEBI:456216"/>
        <dbReference type="EC" id="3.6.4.13"/>
    </reaction>
</comment>
<feature type="region of interest" description="Disordered" evidence="6">
    <location>
        <begin position="143"/>
        <end position="171"/>
    </location>
</feature>
<dbReference type="InterPro" id="IPR014001">
    <property type="entry name" value="Helicase_ATP-bd"/>
</dbReference>
<reference evidence="9" key="2">
    <citation type="submission" date="2014-05" db="EMBL/GenBank/DDBJ databases">
        <authorList>
            <person name="Aslett A.Martin."/>
            <person name="De Silva Nishadi"/>
        </authorList>
    </citation>
    <scope>NUCLEOTIDE SEQUENCE</scope>
    <source>
        <strain evidence="9">YM</strain>
    </source>
</reference>
<name>A0A078KBE4_PLAYE</name>
<evidence type="ECO:0000313" key="10">
    <source>
        <dbReference type="EMBL" id="VTZ81389.1"/>
    </source>
</evidence>
<dbReference type="EMBL" id="LM993668">
    <property type="protein sequence ID" value="VTZ81389.1"/>
    <property type="molecule type" value="Genomic_DNA"/>
</dbReference>
<dbReference type="Pfam" id="PF00270">
    <property type="entry name" value="DEAD"/>
    <property type="match status" value="1"/>
</dbReference>
<dbReference type="FunFam" id="3.40.50.300:FF:001944">
    <property type="entry name" value="DEAD box helicase"/>
    <property type="match status" value="1"/>
</dbReference>
<evidence type="ECO:0000313" key="9">
    <source>
        <dbReference type="EMBL" id="CDU20429.1"/>
    </source>
</evidence>
<dbReference type="GO" id="GO:0016787">
    <property type="term" value="F:hydrolase activity"/>
    <property type="evidence" value="ECO:0007669"/>
    <property type="project" value="UniProtKB-KW"/>
</dbReference>
<dbReference type="AlphaFoldDB" id="A0A078KBE4"/>
<reference evidence="11 12" key="1">
    <citation type="journal article" date="2014" name="BMC Biol.">
        <title>A comprehensive evaluation of rodent malaria parasite genomes and gene expression.</title>
        <authorList>
            <person name="Otto T.D."/>
            <person name="Bohme U."/>
            <person name="Jackson A.P."/>
            <person name="Hunt M."/>
            <person name="Franke-Fayard B."/>
            <person name="Hoeijmakers W.A."/>
            <person name="Religa A.A."/>
            <person name="Robertson L."/>
            <person name="Sanders M."/>
            <person name="Ogun S.A."/>
            <person name="Cunningham D."/>
            <person name="Erhart A."/>
            <person name="Billker O."/>
            <person name="Khan S.M."/>
            <person name="Stunnenberg H.G."/>
            <person name="Langhorne J."/>
            <person name="Holder A.A."/>
            <person name="Waters A.P."/>
            <person name="Newbold C.I."/>
            <person name="Pain A."/>
            <person name="Berriman M."/>
            <person name="Janse C.J."/>
        </authorList>
    </citation>
    <scope>NUCLEOTIDE SEQUENCE [LARGE SCALE GENOMIC DNA]</scope>
    <source>
        <strain evidence="10 11">17X</strain>
        <strain evidence="9 12">YM</strain>
    </source>
</reference>
<dbReference type="Proteomes" id="UP000072874">
    <property type="component" value="Chromosome 14"/>
</dbReference>
<dbReference type="Pfam" id="PF00271">
    <property type="entry name" value="Helicase_C"/>
    <property type="match status" value="1"/>
</dbReference>
<keyword evidence="4 5" id="KW-0694">RNA-binding</keyword>
<keyword evidence="5 10" id="KW-0347">Helicase</keyword>
<feature type="domain" description="Helicase ATP-binding" evidence="7">
    <location>
        <begin position="211"/>
        <end position="387"/>
    </location>
</feature>
<dbReference type="OrthoDB" id="193716at2759"/>
<proteinExistence type="inferred from homology"/>
<dbReference type="GO" id="GO:0003723">
    <property type="term" value="F:RNA binding"/>
    <property type="evidence" value="ECO:0007669"/>
    <property type="project" value="UniProtKB-UniRule"/>
</dbReference>
<comment type="domain">
    <text evidence="5">The Q motif is unique to and characteristic of the DEAD box family of RNA helicases and controls ATP binding and hydrolysis.</text>
</comment>
<dbReference type="GO" id="GO:0005524">
    <property type="term" value="F:ATP binding"/>
    <property type="evidence" value="ECO:0007669"/>
    <property type="project" value="UniProtKB-UniRule"/>
</dbReference>
<sequence>MFHSVVLNNKYSCNKFKNILLIFHANFKHSIFSNNENKHIHNVSKINSIFYENKNKILKGYTNKNISYSKIHNSNEQSNTIFDTVQNEIHNNEISIEELSYENKTAINQCISNTQESDKTEKQNKLNEPTNVIKESINPKEKDNETLIWNNKSDESNVTEQNKYTKQTDHDNKNVSIEEAIEIDKDIRKSLIEVFKYKHFTDVQKIIYENVIKEKKKNDLLIQAKTGTGKTISYLLLVIDDIIKNRIMSVHTLIIVPTRELANQIYNEAKLLLTFKNNINVLTLIGGVKRREDQINIRRVKPDIIICTVGRLLDHFECTYLFNTLFENLKMLIIDEADQLLSHGYQNDIDRILTYLPQKKRNILLSATLCHNINEIRKKMCKPDYLFLNCIKDISKHTNDQLKQYVIFHKSIDTTIILYNLLVEHMRLNKFNYKILVFFPTARATSFYANLFKNQLKISVYEIHRKKEPIYRQITSNRFALESVGILFTSDISARGINYPNVTLIIQINCAISREQYIHRVGRTARSDKEGISIILLNEADELFYQQIKDLNIQKLNPNEYILKNANVSNYLNTWMSNTQLLYLAYAYYSSLLRFYKTKHTILKLTDDEIIDTVNNSLLSTGLAEQPHISNQLAVTLNMQNNVKLKIRKDLDDLLL</sequence>
<dbReference type="Gene3D" id="3.40.50.300">
    <property type="entry name" value="P-loop containing nucleotide triphosphate hydrolases"/>
    <property type="match status" value="2"/>
</dbReference>
<dbReference type="SMART" id="SM00490">
    <property type="entry name" value="HELICc"/>
    <property type="match status" value="1"/>
</dbReference>
<dbReference type="InterPro" id="IPR001650">
    <property type="entry name" value="Helicase_C-like"/>
</dbReference>
<dbReference type="InterPro" id="IPR027417">
    <property type="entry name" value="P-loop_NTPase"/>
</dbReference>
<dbReference type="VEuPathDB" id="PlasmoDB:PY17X_1407500"/>
<dbReference type="EMBL" id="LK934642">
    <property type="protein sequence ID" value="CDU20429.1"/>
    <property type="molecule type" value="Genomic_DNA"/>
</dbReference>
<comment type="function">
    <text evidence="5">RNA helicase.</text>
</comment>
<evidence type="ECO:0000256" key="2">
    <source>
        <dbReference type="ARBA" id="ARBA00022801"/>
    </source>
</evidence>
<evidence type="ECO:0000313" key="11">
    <source>
        <dbReference type="Proteomes" id="UP000072874"/>
    </source>
</evidence>
<dbReference type="SUPFAM" id="SSF52540">
    <property type="entry name" value="P-loop containing nucleoside triphosphate hydrolases"/>
    <property type="match status" value="2"/>
</dbReference>
<dbReference type="GeneID" id="3829665"/>
<dbReference type="VEuPathDB" id="PlasmoDB:PY00037"/>
<dbReference type="VEuPathDB" id="PlasmoDB:PYYM_1409400"/>
<evidence type="ECO:0000256" key="5">
    <source>
        <dbReference type="RuleBase" id="RU365068"/>
    </source>
</evidence>
<evidence type="ECO:0000259" key="7">
    <source>
        <dbReference type="PROSITE" id="PS51192"/>
    </source>
</evidence>
<evidence type="ECO:0000313" key="12">
    <source>
        <dbReference type="Proteomes" id="UP000072904"/>
    </source>
</evidence>
<dbReference type="KEGG" id="pyo:PY17X_1407500"/>
<organism evidence="10 11">
    <name type="scientific">Plasmodium yoelii</name>
    <dbReference type="NCBI Taxonomy" id="5861"/>
    <lineage>
        <taxon>Eukaryota</taxon>
        <taxon>Sar</taxon>
        <taxon>Alveolata</taxon>
        <taxon>Apicomplexa</taxon>
        <taxon>Aconoidasida</taxon>
        <taxon>Haemosporida</taxon>
        <taxon>Plasmodiidae</taxon>
        <taxon>Plasmodium</taxon>
        <taxon>Plasmodium (Vinckeia)</taxon>
    </lineage>
</organism>
<evidence type="ECO:0000256" key="6">
    <source>
        <dbReference type="SAM" id="MobiDB-lite"/>
    </source>
</evidence>
<dbReference type="OMA" id="KQYVIFH"/>
<dbReference type="CDD" id="cd18787">
    <property type="entry name" value="SF2_C_DEAD"/>
    <property type="match status" value="1"/>
</dbReference>
<keyword evidence="2 5" id="KW-0378">Hydrolase</keyword>
<keyword evidence="3 5" id="KW-0067">ATP-binding</keyword>
<dbReference type="SMART" id="SM00487">
    <property type="entry name" value="DEXDc"/>
    <property type="match status" value="1"/>
</dbReference>
<evidence type="ECO:0000256" key="1">
    <source>
        <dbReference type="ARBA" id="ARBA00022741"/>
    </source>
</evidence>
<protein>
    <recommendedName>
        <fullName evidence="5">ATP-dependent RNA helicase</fullName>
        <ecNumber evidence="5">3.6.4.13</ecNumber>
    </recommendedName>
</protein>
<evidence type="ECO:0000256" key="3">
    <source>
        <dbReference type="ARBA" id="ARBA00022840"/>
    </source>
</evidence>
<evidence type="ECO:0000259" key="8">
    <source>
        <dbReference type="PROSITE" id="PS51194"/>
    </source>
</evidence>
<dbReference type="PANTHER" id="PTHR24031">
    <property type="entry name" value="RNA HELICASE"/>
    <property type="match status" value="1"/>
</dbReference>
<reference evidence="10" key="4">
    <citation type="submission" date="2019-05" db="EMBL/GenBank/DDBJ databases">
        <authorList>
            <consortium name="Pathogen Informatics"/>
        </authorList>
    </citation>
    <scope>NUCLEOTIDE SEQUENCE</scope>
    <source>
        <strain evidence="10">17X</strain>
    </source>
</reference>
<evidence type="ECO:0000256" key="4">
    <source>
        <dbReference type="ARBA" id="ARBA00022884"/>
    </source>
</evidence>
<keyword evidence="1 5" id="KW-0547">Nucleotide-binding</keyword>
<dbReference type="PROSITE" id="PS51194">
    <property type="entry name" value="HELICASE_CTER"/>
    <property type="match status" value="1"/>
</dbReference>
<comment type="similarity">
    <text evidence="5">Belongs to the DEAD box helicase family.</text>
</comment>
<dbReference type="InterPro" id="IPR011545">
    <property type="entry name" value="DEAD/DEAH_box_helicase_dom"/>
</dbReference>
<dbReference type="RefSeq" id="XP_730441.1">
    <property type="nucleotide sequence ID" value="XM_725348.1"/>
</dbReference>
<dbReference type="Proteomes" id="UP000072904">
    <property type="component" value="Chromosome 14"/>
</dbReference>